<dbReference type="GO" id="GO:0004252">
    <property type="term" value="F:serine-type endopeptidase activity"/>
    <property type="evidence" value="ECO:0007669"/>
    <property type="project" value="InterPro"/>
</dbReference>
<dbReference type="Pfam" id="PF01381">
    <property type="entry name" value="HTH_3"/>
    <property type="match status" value="1"/>
</dbReference>
<dbReference type="InterPro" id="IPR039418">
    <property type="entry name" value="LexA-like"/>
</dbReference>
<dbReference type="SUPFAM" id="SSF47413">
    <property type="entry name" value="lambda repressor-like DNA-binding domains"/>
    <property type="match status" value="1"/>
</dbReference>
<dbReference type="Proteomes" id="UP000005467">
    <property type="component" value="Unassembled WGS sequence"/>
</dbReference>
<dbReference type="Pfam" id="PF00717">
    <property type="entry name" value="Peptidase_S24"/>
    <property type="match status" value="1"/>
</dbReference>
<dbReference type="RefSeq" id="WP_005621548.1">
    <property type="nucleotide sequence ID" value="NZ_GL831080.1"/>
</dbReference>
<dbReference type="HOGENOM" id="CLU_066192_1_2_6"/>
<feature type="domain" description="HTH cro/C1-type" evidence="6">
    <location>
        <begin position="8"/>
        <end position="61"/>
    </location>
</feature>
<dbReference type="PANTHER" id="PTHR40661">
    <property type="match status" value="1"/>
</dbReference>
<sequence>MSTLGERIERAMESKGLKRKDLAEALNISKMAVGDLINNKTKKPRYLVEIADVLGVDVKWLQTGEGDISKHNLTLTEESDEIVFNMLNVQASASFGVNGDIVQIVRQIKYNATQYYDFYRGMNPDNVEIISVKGDSMAPTFCHGDLLFVDITIQEYDGDGIYVFTYDNYIFVKRIQKTGNTFTVLSDNKRYKDWEIKSEYHIHGKVKVHQSQQLNFIG</sequence>
<keyword evidence="1" id="KW-0645">Protease</keyword>
<dbReference type="SUPFAM" id="SSF51306">
    <property type="entry name" value="LexA/Signal peptidase"/>
    <property type="match status" value="1"/>
</dbReference>
<dbReference type="InterPro" id="IPR036286">
    <property type="entry name" value="LexA/Signal_pep-like_sf"/>
</dbReference>
<dbReference type="CDD" id="cd00093">
    <property type="entry name" value="HTH_XRE"/>
    <property type="match status" value="1"/>
</dbReference>
<dbReference type="GO" id="GO:0006508">
    <property type="term" value="P:proteolysis"/>
    <property type="evidence" value="ECO:0007669"/>
    <property type="project" value="UniProtKB-KW"/>
</dbReference>
<dbReference type="PANTHER" id="PTHR40661:SF3">
    <property type="entry name" value="FELS-1 PROPHAGE TRANSCRIPTIONAL REGULATOR"/>
    <property type="match status" value="1"/>
</dbReference>
<evidence type="ECO:0000256" key="3">
    <source>
        <dbReference type="ARBA" id="ARBA00023015"/>
    </source>
</evidence>
<dbReference type="InterPro" id="IPR015927">
    <property type="entry name" value="Peptidase_S24_S26A/B/C"/>
</dbReference>
<dbReference type="PROSITE" id="PS50943">
    <property type="entry name" value="HTH_CROC1"/>
    <property type="match status" value="1"/>
</dbReference>
<protein>
    <submittedName>
        <fullName evidence="7">Peptidase S24-like protein</fullName>
    </submittedName>
</protein>
<dbReference type="Gene3D" id="1.10.260.40">
    <property type="entry name" value="lambda repressor-like DNA-binding domains"/>
    <property type="match status" value="1"/>
</dbReference>
<keyword evidence="3" id="KW-0805">Transcription regulation</keyword>
<comment type="caution">
    <text evidence="7">The sequence shown here is derived from an EMBL/GenBank/DDBJ whole genome shotgun (WGS) entry which is preliminary data.</text>
</comment>
<evidence type="ECO:0000256" key="4">
    <source>
        <dbReference type="ARBA" id="ARBA00023125"/>
    </source>
</evidence>
<evidence type="ECO:0000256" key="1">
    <source>
        <dbReference type="ARBA" id="ARBA00022670"/>
    </source>
</evidence>
<evidence type="ECO:0000313" key="7">
    <source>
        <dbReference type="EMBL" id="EFX92602.1"/>
    </source>
</evidence>
<keyword evidence="8" id="KW-1185">Reference proteome</keyword>
<keyword evidence="5" id="KW-0804">Transcription</keyword>
<dbReference type="GO" id="GO:0003677">
    <property type="term" value="F:DNA binding"/>
    <property type="evidence" value="ECO:0007669"/>
    <property type="project" value="UniProtKB-KW"/>
</dbReference>
<evidence type="ECO:0000313" key="8">
    <source>
        <dbReference type="Proteomes" id="UP000005467"/>
    </source>
</evidence>
<dbReference type="GO" id="GO:0016020">
    <property type="term" value="C:membrane"/>
    <property type="evidence" value="ECO:0007669"/>
    <property type="project" value="InterPro"/>
</dbReference>
<dbReference type="InterPro" id="IPR010982">
    <property type="entry name" value="Lambda_DNA-bd_dom_sf"/>
</dbReference>
<dbReference type="AlphaFoldDB" id="E8KEQ6"/>
<keyword evidence="4" id="KW-0238">DNA-binding</keyword>
<reference evidence="7 8" key="1">
    <citation type="submission" date="2011-01" db="EMBL/GenBank/DDBJ databases">
        <authorList>
            <person name="Muzny D."/>
            <person name="Qin X."/>
            <person name="Deng J."/>
            <person name="Jiang H."/>
            <person name="Liu Y."/>
            <person name="Qu J."/>
            <person name="Song X.-Z."/>
            <person name="Zhang L."/>
            <person name="Thornton R."/>
            <person name="Coyle M."/>
            <person name="Francisco L."/>
            <person name="Jackson L."/>
            <person name="Javaid M."/>
            <person name="Korchina V."/>
            <person name="Kovar C."/>
            <person name="Mata R."/>
            <person name="Mathew T."/>
            <person name="Ngo R."/>
            <person name="Nguyen L."/>
            <person name="Nguyen N."/>
            <person name="Okwuonu G."/>
            <person name="Ongeri F."/>
            <person name="Pham C."/>
            <person name="Simmons D."/>
            <person name="Wilczek-Boney K."/>
            <person name="Hale W."/>
            <person name="Jakkamsetti A."/>
            <person name="Pham P."/>
            <person name="Ruth R."/>
            <person name="San Lucas F."/>
            <person name="Warren J."/>
            <person name="Zhang J."/>
            <person name="Zhao Z."/>
            <person name="Zhou C."/>
            <person name="Zhu D."/>
            <person name="Lee S."/>
            <person name="Bess C."/>
            <person name="Blankenburg K."/>
            <person name="Forbes L."/>
            <person name="Fu Q."/>
            <person name="Gubbala S."/>
            <person name="Hirani K."/>
            <person name="Jayaseelan J.C."/>
            <person name="Lara F."/>
            <person name="Munidasa M."/>
            <person name="Palculict T."/>
            <person name="Patil S."/>
            <person name="Pu L.-L."/>
            <person name="Saada N."/>
            <person name="Tang L."/>
            <person name="Weissenberger G."/>
            <person name="Zhu Y."/>
            <person name="Hemphill L."/>
            <person name="Shang Y."/>
            <person name="Youmans B."/>
            <person name="Ayvaz T."/>
            <person name="Ross M."/>
            <person name="Santibanez J."/>
            <person name="Aqrawi P."/>
            <person name="Gross S."/>
            <person name="Joshi V."/>
            <person name="Fowler G."/>
            <person name="Nazareth L."/>
            <person name="Reid J."/>
            <person name="Worley K."/>
            <person name="Petrosino J."/>
            <person name="Highlander S."/>
            <person name="Gibbs R."/>
        </authorList>
    </citation>
    <scope>NUCLEOTIDE SEQUENCE [LARGE SCALE GENOMIC DNA]</scope>
    <source>
        <strain evidence="7 8">ATCC 25976</strain>
    </source>
</reference>
<dbReference type="InterPro" id="IPR019756">
    <property type="entry name" value="Pept_S26A_signal_pept_1_Ser-AS"/>
</dbReference>
<evidence type="ECO:0000259" key="6">
    <source>
        <dbReference type="PROSITE" id="PS50943"/>
    </source>
</evidence>
<dbReference type="EMBL" id="AEVG01000025">
    <property type="protein sequence ID" value="EFX92602.1"/>
    <property type="molecule type" value="Genomic_DNA"/>
</dbReference>
<keyword evidence="2" id="KW-0378">Hydrolase</keyword>
<gene>
    <name evidence="7" type="ORF">HMPREF0027_0323</name>
</gene>
<dbReference type="Gene3D" id="2.10.109.10">
    <property type="entry name" value="Umud Fragment, subunit A"/>
    <property type="match status" value="1"/>
</dbReference>
<dbReference type="CDD" id="cd06529">
    <property type="entry name" value="S24_LexA-like"/>
    <property type="match status" value="1"/>
</dbReference>
<name>E8KEQ6_9PAST</name>
<dbReference type="SMART" id="SM00530">
    <property type="entry name" value="HTH_XRE"/>
    <property type="match status" value="1"/>
</dbReference>
<evidence type="ECO:0000256" key="2">
    <source>
        <dbReference type="ARBA" id="ARBA00022801"/>
    </source>
</evidence>
<proteinExistence type="predicted"/>
<organism evidence="7 8">
    <name type="scientific">Actinobacillus ureae ATCC 25976</name>
    <dbReference type="NCBI Taxonomy" id="887324"/>
    <lineage>
        <taxon>Bacteria</taxon>
        <taxon>Pseudomonadati</taxon>
        <taxon>Pseudomonadota</taxon>
        <taxon>Gammaproteobacteria</taxon>
        <taxon>Pasteurellales</taxon>
        <taxon>Pasteurellaceae</taxon>
        <taxon>Actinobacillus</taxon>
    </lineage>
</organism>
<dbReference type="InterPro" id="IPR001387">
    <property type="entry name" value="Cro/C1-type_HTH"/>
</dbReference>
<evidence type="ECO:0000256" key="5">
    <source>
        <dbReference type="ARBA" id="ARBA00023163"/>
    </source>
</evidence>
<dbReference type="PROSITE" id="PS00501">
    <property type="entry name" value="SPASE_I_1"/>
    <property type="match status" value="1"/>
</dbReference>
<accession>E8KEQ6</accession>